<name>A0ABQ8W5W4_PENCH</name>
<gene>
    <name evidence="1" type="ORF">N7505_011226</name>
</gene>
<dbReference type="EMBL" id="JAPVEB010000010">
    <property type="protein sequence ID" value="KAJ5256075.1"/>
    <property type="molecule type" value="Genomic_DNA"/>
</dbReference>
<reference evidence="1 2" key="1">
    <citation type="journal article" date="2023" name="IMA Fungus">
        <title>Comparative genomic study of the Penicillium genus elucidates a diverse pangenome and 15 lateral gene transfer events.</title>
        <authorList>
            <person name="Petersen C."/>
            <person name="Sorensen T."/>
            <person name="Nielsen M.R."/>
            <person name="Sondergaard T.E."/>
            <person name="Sorensen J.L."/>
            <person name="Fitzpatrick D.A."/>
            <person name="Frisvad J.C."/>
            <person name="Nielsen K.L."/>
        </authorList>
    </citation>
    <scope>NUCLEOTIDE SEQUENCE [LARGE SCALE GENOMIC DNA]</scope>
    <source>
        <strain evidence="1 2">IBT 3361</strain>
    </source>
</reference>
<organism evidence="1 2">
    <name type="scientific">Penicillium chrysogenum</name>
    <name type="common">Penicillium notatum</name>
    <dbReference type="NCBI Taxonomy" id="5076"/>
    <lineage>
        <taxon>Eukaryota</taxon>
        <taxon>Fungi</taxon>
        <taxon>Dikarya</taxon>
        <taxon>Ascomycota</taxon>
        <taxon>Pezizomycotina</taxon>
        <taxon>Eurotiomycetes</taxon>
        <taxon>Eurotiomycetidae</taxon>
        <taxon>Eurotiales</taxon>
        <taxon>Aspergillaceae</taxon>
        <taxon>Penicillium</taxon>
        <taxon>Penicillium chrysogenum species complex</taxon>
    </lineage>
</organism>
<evidence type="ECO:0000313" key="2">
    <source>
        <dbReference type="Proteomes" id="UP001220256"/>
    </source>
</evidence>
<comment type="caution">
    <text evidence="1">The sequence shown here is derived from an EMBL/GenBank/DDBJ whole genome shotgun (WGS) entry which is preliminary data.</text>
</comment>
<protein>
    <submittedName>
        <fullName evidence="1">Uncharacterized protein</fullName>
    </submittedName>
</protein>
<sequence length="154" mass="17378">MASSLCSCVISCAKVSKAEQYPRHFQDSIIDVLNRLSCQNPTPEDRQTLLTYRGARPHQKHGTNEVQTCPGVPDRERTAPCLQAKKLRMLSWRLMNRPGNEAPVDDKGAYLFEALSTVTKQLEVKLTTIGNSTDYVRFWFTDTLRASCADNKID</sequence>
<proteinExistence type="predicted"/>
<accession>A0ABQ8W5W4</accession>
<keyword evidence="2" id="KW-1185">Reference proteome</keyword>
<evidence type="ECO:0000313" key="1">
    <source>
        <dbReference type="EMBL" id="KAJ5256075.1"/>
    </source>
</evidence>
<dbReference type="Proteomes" id="UP001220256">
    <property type="component" value="Unassembled WGS sequence"/>
</dbReference>